<dbReference type="InterPro" id="IPR027417">
    <property type="entry name" value="P-loop_NTPase"/>
</dbReference>
<proteinExistence type="predicted"/>
<evidence type="ECO:0000313" key="2">
    <source>
        <dbReference type="EMBL" id="KAG5179243.1"/>
    </source>
</evidence>
<reference evidence="2" key="1">
    <citation type="submission" date="2021-02" db="EMBL/GenBank/DDBJ databases">
        <title>First Annotated Genome of the Yellow-green Alga Tribonema minus.</title>
        <authorList>
            <person name="Mahan K.M."/>
        </authorList>
    </citation>
    <scope>NUCLEOTIDE SEQUENCE</scope>
    <source>
        <strain evidence="2">UTEX B ZZ1240</strain>
    </source>
</reference>
<name>A0A836CBR1_9STRA</name>
<feature type="chain" id="PRO_5032443907" description="AAA+ ATPase domain-containing protein" evidence="1">
    <location>
        <begin position="24"/>
        <end position="449"/>
    </location>
</feature>
<evidence type="ECO:0000256" key="1">
    <source>
        <dbReference type="SAM" id="SignalP"/>
    </source>
</evidence>
<evidence type="ECO:0008006" key="4">
    <source>
        <dbReference type="Google" id="ProtNLM"/>
    </source>
</evidence>
<protein>
    <recommendedName>
        <fullName evidence="4">AAA+ ATPase domain-containing protein</fullName>
    </recommendedName>
</protein>
<comment type="caution">
    <text evidence="2">The sequence shown here is derived from an EMBL/GenBank/DDBJ whole genome shotgun (WGS) entry which is preliminary data.</text>
</comment>
<evidence type="ECO:0000313" key="3">
    <source>
        <dbReference type="Proteomes" id="UP000664859"/>
    </source>
</evidence>
<organism evidence="2 3">
    <name type="scientific">Tribonema minus</name>
    <dbReference type="NCBI Taxonomy" id="303371"/>
    <lineage>
        <taxon>Eukaryota</taxon>
        <taxon>Sar</taxon>
        <taxon>Stramenopiles</taxon>
        <taxon>Ochrophyta</taxon>
        <taxon>PX clade</taxon>
        <taxon>Xanthophyceae</taxon>
        <taxon>Tribonematales</taxon>
        <taxon>Tribonemataceae</taxon>
        <taxon>Tribonema</taxon>
    </lineage>
</organism>
<accession>A0A836CBR1</accession>
<dbReference type="EMBL" id="JAFCMP010000490">
    <property type="protein sequence ID" value="KAG5179243.1"/>
    <property type="molecule type" value="Genomic_DNA"/>
</dbReference>
<dbReference type="SUPFAM" id="SSF52540">
    <property type="entry name" value="P-loop containing nucleoside triphosphate hydrolases"/>
    <property type="match status" value="1"/>
</dbReference>
<sequence length="449" mass="49054">MQLRGRLICHILVTSLVAPPAEGFVKGGCRPGAGAVPPHAVCRSQLPVVAAAAAGADEIARCVGSAFGVGTNMFKLAESFGWQRTAKAVSALQDCRIRPKLAEERIVERECSEALKYSIQYARSCQDHDNVALLVTGPRGGGKTVLVEQALEQLPGVIRLSYYGDSSNVRGWKVRHWIAREVLESIEVDWRHHFKRAPSAQRFQLIAQLYKALSGRERLVLVLEVGEQASIAAVEKLLWRVKVLGYEQGLITCVVVSSASRSAMLLPIDLGGLRVEVFNAPDFTDAEAHDVIRLQLPELLLKYPHLAKEITDKVGTRAMHIAEVCRLCSKAEAVTEEDCRVHIKAVADRYLRCARGWVRSFVNSAVASNAADPDDVNEFLGQLSEGDGELTRADAKRIFGFITGDDLFAALSANKAFAIDLDSGRVKPYSFFTQAAIQKYLQAQAGSNS</sequence>
<feature type="signal peptide" evidence="1">
    <location>
        <begin position="1"/>
        <end position="23"/>
    </location>
</feature>
<dbReference type="AlphaFoldDB" id="A0A836CBR1"/>
<keyword evidence="1" id="KW-0732">Signal</keyword>
<dbReference type="Proteomes" id="UP000664859">
    <property type="component" value="Unassembled WGS sequence"/>
</dbReference>
<keyword evidence="3" id="KW-1185">Reference proteome</keyword>
<gene>
    <name evidence="2" type="ORF">JKP88DRAFT_247650</name>
</gene>
<dbReference type="OrthoDB" id="10681387at2759"/>